<sequence length="1264" mass="143786">MKNEKFNCIVARFKYNIRNEYLYAACQDAKLLKQNEDKTNRDHITFYNALLLGLQGELQSFIRCLQNIQNSLLKHPVSVASLYFLSDDIEEEKLERLRMEAKASFDFVSLEGALLAIDFHLLCTNDLHEATKLLEKIEGMPSSSKANFNAQIQGAKLWLDVGSLDDDLEVLLKKLNIDGLMALFTTYKRNGQSQKAVEVLDKILEIDGSFLPALLEKASLQLSLGELEEATKLIRSASDYSKNHIQVQYLSTLLKFLTPCKDTKRIQSLQTLLSNLEEQDASTSIWLKVSKTFSRVCGNVKGVKELALDILISRTEIELEVDSSVMMEIARQQRTLGKLDESLDTFQTILNIDENNVDAFFGLTLCKILSGHGDEARHELEFFEEMQDIATGDSGSLSLDSICVHVLLGKGEKSYSSYVESMQNLVWDEKEFHTGIDVALLLEVCHLILARVVPEEEDVFNKLHILLQRIVVLNPTLLESSILLCRLKVEIALLDEFDATFESSIKTCGHSIEFDLIKIHKEYLARQNRETEAVNLLEDLNLVLSQSFGVQNNVYFCYLKGLLLLEKDEQSSACKLFQKVLNEIHHHQDTMKFKLSRKDIAKCFEVVFEILKKNKSVNALKSILVKLETFCTEGSWRFMKLRSELLFFLGGEKKAISNLKLSPDSPYFVSAMQFKAELFSKMGSEEDYIECFQNILDHKQDKNARKQLADAYLFTGNVKRALEHYEDIIQGDCDNDTVTILTTTILEKGYTNEAIQFLSTCLKHNPQNVWVKSKLVKILPKDEAIALVETDDNIPVNKLSENDVEKYIEWQLTKADLYSSLDRALDCLSEVKSIVQQVTVDDSTTVLETITMKEAKCHLNMEPNCNLDIALNLLKKKVPTEGSFNVFVLLTSRLYEAGRYKECLQQINNIKESKEEFPLKMICLEIDCLMMLCELEQALQLCERIIKNGYYNANTLDESIWSRMILCLKRMGNEKGIRKLIEQLFKTNNLSKEELHFCVGKCKLLMSDPLGALTSFNSCRNGDNSFSFEASLEMIRMYLCLDRRGVSNQSETLSALKLLQGLQRQNPSCNKISVLFGYHEVSVGTGKTLHKAINRFEEILHKNDNYVPALLGLALAKMKSHGSKTSKSARNILKRISKLEFDPKVSEDFHRAYILLAKDYFERGKEAVAQTLLSKVLKFDKSNLEAWVLLGDILEAQGGDPKQLLEPFEKSFVYDKSSITAGYRLVSLYIHLNMIPDALKILPSFSSNIHFQPFISKAALLLRP</sequence>
<comment type="similarity">
    <text evidence="1">Belongs to the TTC21 family.</text>
</comment>
<dbReference type="PANTHER" id="PTHR14699">
    <property type="entry name" value="STI2 PROTEIN-RELATED"/>
    <property type="match status" value="1"/>
</dbReference>
<evidence type="ECO:0000313" key="8">
    <source>
        <dbReference type="Proteomes" id="UP001054902"/>
    </source>
</evidence>
<evidence type="ECO:0000259" key="6">
    <source>
        <dbReference type="Pfam" id="PF25064"/>
    </source>
</evidence>
<dbReference type="InterPro" id="IPR056834">
    <property type="entry name" value="ARM_TT21_C"/>
</dbReference>
<dbReference type="GO" id="GO:0035721">
    <property type="term" value="P:intraciliary retrograde transport"/>
    <property type="evidence" value="ECO:0007669"/>
    <property type="project" value="TreeGrafter"/>
</dbReference>
<dbReference type="GO" id="GO:0005929">
    <property type="term" value="C:cilium"/>
    <property type="evidence" value="ECO:0007669"/>
    <property type="project" value="GOC"/>
</dbReference>
<evidence type="ECO:0000313" key="7">
    <source>
        <dbReference type="EMBL" id="GFH61197.1"/>
    </source>
</evidence>
<name>A0AAD3DB01_9STRA</name>
<dbReference type="EMBL" id="BLLK01000072">
    <property type="protein sequence ID" value="GFH61197.1"/>
    <property type="molecule type" value="Genomic_DNA"/>
</dbReference>
<organism evidence="7 8">
    <name type="scientific">Chaetoceros tenuissimus</name>
    <dbReference type="NCBI Taxonomy" id="426638"/>
    <lineage>
        <taxon>Eukaryota</taxon>
        <taxon>Sar</taxon>
        <taxon>Stramenopiles</taxon>
        <taxon>Ochrophyta</taxon>
        <taxon>Bacillariophyta</taxon>
        <taxon>Coscinodiscophyceae</taxon>
        <taxon>Chaetocerotophycidae</taxon>
        <taxon>Chaetocerotales</taxon>
        <taxon>Chaetocerotaceae</taxon>
        <taxon>Chaetoceros</taxon>
    </lineage>
</organism>
<accession>A0AAD3DB01</accession>
<dbReference type="InterPro" id="IPR011990">
    <property type="entry name" value="TPR-like_helical_dom_sf"/>
</dbReference>
<dbReference type="InterPro" id="IPR056835">
    <property type="entry name" value="ARM_TT21_5th"/>
</dbReference>
<dbReference type="InterPro" id="IPR056833">
    <property type="entry name" value="ARM_TT21_N"/>
</dbReference>
<evidence type="ECO:0000256" key="2">
    <source>
        <dbReference type="PROSITE-ProRule" id="PRU00339"/>
    </source>
</evidence>
<feature type="domain" description="Tetratricopeptide repeat protein 21A/21B second ARM" evidence="3">
    <location>
        <begin position="267"/>
        <end position="488"/>
    </location>
</feature>
<dbReference type="Gene3D" id="1.25.40.10">
    <property type="entry name" value="Tetratricopeptide repeat domain"/>
    <property type="match status" value="3"/>
</dbReference>
<dbReference type="GO" id="GO:0030991">
    <property type="term" value="C:intraciliary transport particle A"/>
    <property type="evidence" value="ECO:0007669"/>
    <property type="project" value="TreeGrafter"/>
</dbReference>
<feature type="domain" description="Tetratricopeptide repeat protein 21A/21B fifth ARM repeats" evidence="6">
    <location>
        <begin position="959"/>
        <end position="1039"/>
    </location>
</feature>
<dbReference type="Pfam" id="PF25064">
    <property type="entry name" value="ARM_TT21_5th"/>
    <property type="match status" value="1"/>
</dbReference>
<dbReference type="Pfam" id="PF25063">
    <property type="entry name" value="ARM_TT21_C"/>
    <property type="match status" value="1"/>
</dbReference>
<gene>
    <name evidence="7" type="ORF">CTEN210_17673</name>
</gene>
<protein>
    <submittedName>
        <fullName evidence="7">Uncharacterized protein</fullName>
    </submittedName>
</protein>
<evidence type="ECO:0000259" key="3">
    <source>
        <dbReference type="Pfam" id="PF25060"/>
    </source>
</evidence>
<dbReference type="PANTHER" id="PTHR14699:SF0">
    <property type="entry name" value="TETRATRICOPEPTIDE REPEAT PROTEIN 21 HOMOLOG"/>
    <property type="match status" value="1"/>
</dbReference>
<evidence type="ECO:0000256" key="1">
    <source>
        <dbReference type="ARBA" id="ARBA00010935"/>
    </source>
</evidence>
<keyword evidence="8" id="KW-1185">Reference proteome</keyword>
<dbReference type="AlphaFoldDB" id="A0AAD3DB01"/>
<feature type="domain" description="Tetratricopeptide repeat protein 21A/21B C-terminal ARM" evidence="5">
    <location>
        <begin position="1055"/>
        <end position="1241"/>
    </location>
</feature>
<evidence type="ECO:0000259" key="5">
    <source>
        <dbReference type="Pfam" id="PF25063"/>
    </source>
</evidence>
<dbReference type="InterPro" id="IPR019734">
    <property type="entry name" value="TPR_rpt"/>
</dbReference>
<dbReference type="GO" id="GO:0061512">
    <property type="term" value="P:protein localization to cilium"/>
    <property type="evidence" value="ECO:0007669"/>
    <property type="project" value="TreeGrafter"/>
</dbReference>
<proteinExistence type="inferred from homology"/>
<dbReference type="InterPro" id="IPR040364">
    <property type="entry name" value="TTC21A/TTC21B"/>
</dbReference>
<dbReference type="Pfam" id="PF25060">
    <property type="entry name" value="ARM_TT21_2nd"/>
    <property type="match status" value="1"/>
</dbReference>
<comment type="caution">
    <text evidence="7">The sequence shown here is derived from an EMBL/GenBank/DDBJ whole genome shotgun (WGS) entry which is preliminary data.</text>
</comment>
<evidence type="ECO:0000259" key="4">
    <source>
        <dbReference type="Pfam" id="PF25062"/>
    </source>
</evidence>
<reference evidence="7 8" key="1">
    <citation type="journal article" date="2021" name="Sci. Rep.">
        <title>The genome of the diatom Chaetoceros tenuissimus carries an ancient integrated fragment of an extant virus.</title>
        <authorList>
            <person name="Hongo Y."/>
            <person name="Kimura K."/>
            <person name="Takaki Y."/>
            <person name="Yoshida Y."/>
            <person name="Baba S."/>
            <person name="Kobayashi G."/>
            <person name="Nagasaki K."/>
            <person name="Hano T."/>
            <person name="Tomaru Y."/>
        </authorList>
    </citation>
    <scope>NUCLEOTIDE SEQUENCE [LARGE SCALE GENOMIC DNA]</scope>
    <source>
        <strain evidence="7 8">NIES-3715</strain>
    </source>
</reference>
<keyword evidence="2" id="KW-0802">TPR repeat</keyword>
<feature type="repeat" description="TPR" evidence="2">
    <location>
        <begin position="323"/>
        <end position="356"/>
    </location>
</feature>
<dbReference type="PROSITE" id="PS50005">
    <property type="entry name" value="TPR"/>
    <property type="match status" value="1"/>
</dbReference>
<dbReference type="Proteomes" id="UP001054902">
    <property type="component" value="Unassembled WGS sequence"/>
</dbReference>
<dbReference type="SMART" id="SM00028">
    <property type="entry name" value="TPR"/>
    <property type="match status" value="6"/>
</dbReference>
<dbReference type="InterPro" id="IPR056832">
    <property type="entry name" value="ARM_TT21_2nd"/>
</dbReference>
<dbReference type="SUPFAM" id="SSF48452">
    <property type="entry name" value="TPR-like"/>
    <property type="match status" value="4"/>
</dbReference>
<dbReference type="Pfam" id="PF25062">
    <property type="entry name" value="ARM_TT21_N"/>
    <property type="match status" value="1"/>
</dbReference>
<feature type="domain" description="Tetratricopeptide repeat protein 21A/21B N-terminal ARM repeat" evidence="4">
    <location>
        <begin position="15"/>
        <end position="230"/>
    </location>
</feature>